<name>A0ABN9GDS3_9NEOB</name>
<dbReference type="EMBL" id="CATNWA010018371">
    <property type="protein sequence ID" value="CAI9606951.1"/>
    <property type="molecule type" value="Genomic_DNA"/>
</dbReference>
<dbReference type="Proteomes" id="UP001162483">
    <property type="component" value="Unassembled WGS sequence"/>
</dbReference>
<evidence type="ECO:0000313" key="2">
    <source>
        <dbReference type="Proteomes" id="UP001162483"/>
    </source>
</evidence>
<comment type="caution">
    <text evidence="1">The sequence shown here is derived from an EMBL/GenBank/DDBJ whole genome shotgun (WGS) entry which is preliminary data.</text>
</comment>
<sequence>MFCVLWETRSRECRVLSLVTHLCISCPRLTMLMLCCS</sequence>
<accession>A0ABN9GDS3</accession>
<keyword evidence="2" id="KW-1185">Reference proteome</keyword>
<evidence type="ECO:0000313" key="1">
    <source>
        <dbReference type="EMBL" id="CAI9606951.1"/>
    </source>
</evidence>
<feature type="non-terminal residue" evidence="1">
    <location>
        <position position="37"/>
    </location>
</feature>
<gene>
    <name evidence="1" type="ORF">SPARVUS_LOCUS13858085</name>
</gene>
<reference evidence="1" key="1">
    <citation type="submission" date="2023-05" db="EMBL/GenBank/DDBJ databases">
        <authorList>
            <person name="Stuckert A."/>
        </authorList>
    </citation>
    <scope>NUCLEOTIDE SEQUENCE</scope>
</reference>
<protein>
    <submittedName>
        <fullName evidence="1">Uncharacterized protein</fullName>
    </submittedName>
</protein>
<organism evidence="1 2">
    <name type="scientific">Staurois parvus</name>
    <dbReference type="NCBI Taxonomy" id="386267"/>
    <lineage>
        <taxon>Eukaryota</taxon>
        <taxon>Metazoa</taxon>
        <taxon>Chordata</taxon>
        <taxon>Craniata</taxon>
        <taxon>Vertebrata</taxon>
        <taxon>Euteleostomi</taxon>
        <taxon>Amphibia</taxon>
        <taxon>Batrachia</taxon>
        <taxon>Anura</taxon>
        <taxon>Neobatrachia</taxon>
        <taxon>Ranoidea</taxon>
        <taxon>Ranidae</taxon>
        <taxon>Staurois</taxon>
    </lineage>
</organism>
<proteinExistence type="predicted"/>